<reference evidence="6" key="1">
    <citation type="submission" date="2023-09" db="EMBL/GenBank/DDBJ databases">
        <title>First report of Pseudomonas coleopterorum DJ13 causing leaf spot on Rhododendron pulchrum Sweet in China.</title>
        <authorList>
            <person name="Zhang Y."/>
        </authorList>
    </citation>
    <scope>NUCLEOTIDE SEQUENCE</scope>
    <source>
        <strain evidence="6">DJ13</strain>
    </source>
</reference>
<dbReference type="PROSITE" id="PS50931">
    <property type="entry name" value="HTH_LYSR"/>
    <property type="match status" value="1"/>
</dbReference>
<evidence type="ECO:0000256" key="4">
    <source>
        <dbReference type="ARBA" id="ARBA00023163"/>
    </source>
</evidence>
<protein>
    <submittedName>
        <fullName evidence="6">LysR substrate-binding domain-containing protein</fullName>
    </submittedName>
</protein>
<dbReference type="InterPro" id="IPR000847">
    <property type="entry name" value="LysR_HTH_N"/>
</dbReference>
<dbReference type="EMBL" id="CP134081">
    <property type="protein sequence ID" value="WNC11682.1"/>
    <property type="molecule type" value="Genomic_DNA"/>
</dbReference>
<dbReference type="InterPro" id="IPR050176">
    <property type="entry name" value="LTTR"/>
</dbReference>
<dbReference type="PANTHER" id="PTHR30579:SF7">
    <property type="entry name" value="HTH-TYPE TRANSCRIPTIONAL REGULATOR LRHA-RELATED"/>
    <property type="match status" value="1"/>
</dbReference>
<evidence type="ECO:0000256" key="1">
    <source>
        <dbReference type="ARBA" id="ARBA00009437"/>
    </source>
</evidence>
<dbReference type="Gene3D" id="3.40.190.10">
    <property type="entry name" value="Periplasmic binding protein-like II"/>
    <property type="match status" value="2"/>
</dbReference>
<organism evidence="6 7">
    <name type="scientific">Pseudomonas coleopterorum</name>
    <dbReference type="NCBI Taxonomy" id="1605838"/>
    <lineage>
        <taxon>Bacteria</taxon>
        <taxon>Pseudomonadati</taxon>
        <taxon>Pseudomonadota</taxon>
        <taxon>Gammaproteobacteria</taxon>
        <taxon>Pseudomonadales</taxon>
        <taxon>Pseudomonadaceae</taxon>
        <taxon>Pseudomonas</taxon>
    </lineage>
</organism>
<keyword evidence="3" id="KW-0238">DNA-binding</keyword>
<evidence type="ECO:0000256" key="3">
    <source>
        <dbReference type="ARBA" id="ARBA00023125"/>
    </source>
</evidence>
<comment type="similarity">
    <text evidence="1">Belongs to the LysR transcriptional regulatory family.</text>
</comment>
<keyword evidence="4" id="KW-0804">Transcription</keyword>
<accession>A0AAJ6MUY7</accession>
<dbReference type="InterPro" id="IPR036388">
    <property type="entry name" value="WH-like_DNA-bd_sf"/>
</dbReference>
<dbReference type="SUPFAM" id="SSF46785">
    <property type="entry name" value="Winged helix' DNA-binding domain"/>
    <property type="match status" value="1"/>
</dbReference>
<sequence>MRHLDTDCLAAFVAVIDYGGFTAAGERIGKTQAAVSLMLGRLEARVGRKLLERSRRGVTLTEHGERLIGYARRIQMLEDEALTALECGQEATRIRIGMPDDYLETLGCELMQAFTQRHPHLQVEIICDFSSRLEAMIAEGSIDIAIITRANGKLQGELLRCEPMLWCASPEHFPEQQRTLPLSLFTDSCRARPQIIEALDRLGTPWRVVSSSSHLPGVMHAVRLGTAVTVLPASVVPPGWRILRGEQFPELPSIELALLMPEHALLNTRRLAHFVLDRFRAASAPHSKAIAAL</sequence>
<dbReference type="PANTHER" id="PTHR30579">
    <property type="entry name" value="TRANSCRIPTIONAL REGULATOR"/>
    <property type="match status" value="1"/>
</dbReference>
<dbReference type="AlphaFoldDB" id="A0AAJ6MUY7"/>
<name>A0AAJ6MUY7_9PSED</name>
<dbReference type="GO" id="GO:0003700">
    <property type="term" value="F:DNA-binding transcription factor activity"/>
    <property type="evidence" value="ECO:0007669"/>
    <property type="project" value="InterPro"/>
</dbReference>
<dbReference type="Proteomes" id="UP001258207">
    <property type="component" value="Chromosome"/>
</dbReference>
<dbReference type="Pfam" id="PF03466">
    <property type="entry name" value="LysR_substrate"/>
    <property type="match status" value="1"/>
</dbReference>
<dbReference type="InterPro" id="IPR036390">
    <property type="entry name" value="WH_DNA-bd_sf"/>
</dbReference>
<evidence type="ECO:0000313" key="6">
    <source>
        <dbReference type="EMBL" id="WNC11682.1"/>
    </source>
</evidence>
<proteinExistence type="inferred from homology"/>
<dbReference type="Pfam" id="PF00126">
    <property type="entry name" value="HTH_1"/>
    <property type="match status" value="1"/>
</dbReference>
<keyword evidence="2" id="KW-0805">Transcription regulation</keyword>
<dbReference type="GO" id="GO:0003677">
    <property type="term" value="F:DNA binding"/>
    <property type="evidence" value="ECO:0007669"/>
    <property type="project" value="UniProtKB-KW"/>
</dbReference>
<evidence type="ECO:0000313" key="7">
    <source>
        <dbReference type="Proteomes" id="UP001258207"/>
    </source>
</evidence>
<feature type="domain" description="HTH lysR-type" evidence="5">
    <location>
        <begin position="4"/>
        <end position="61"/>
    </location>
</feature>
<evidence type="ECO:0000256" key="2">
    <source>
        <dbReference type="ARBA" id="ARBA00023015"/>
    </source>
</evidence>
<dbReference type="Gene3D" id="1.10.10.10">
    <property type="entry name" value="Winged helix-like DNA-binding domain superfamily/Winged helix DNA-binding domain"/>
    <property type="match status" value="1"/>
</dbReference>
<dbReference type="SUPFAM" id="SSF53850">
    <property type="entry name" value="Periplasmic binding protein-like II"/>
    <property type="match status" value="1"/>
</dbReference>
<dbReference type="InterPro" id="IPR005119">
    <property type="entry name" value="LysR_subst-bd"/>
</dbReference>
<gene>
    <name evidence="6" type="ORF">RI108_09845</name>
</gene>
<dbReference type="RefSeq" id="WP_310792944.1">
    <property type="nucleotide sequence ID" value="NZ_CP134081.1"/>
</dbReference>
<evidence type="ECO:0000259" key="5">
    <source>
        <dbReference type="PROSITE" id="PS50931"/>
    </source>
</evidence>